<protein>
    <submittedName>
        <fullName evidence="1">Uncharacterized protein</fullName>
    </submittedName>
</protein>
<accession>A0ABS3LE43</accession>
<keyword evidence="2" id="KW-1185">Reference proteome</keyword>
<evidence type="ECO:0000313" key="1">
    <source>
        <dbReference type="EMBL" id="MBO1306649.1"/>
    </source>
</evidence>
<name>A0ABS3LE43_9ENTE</name>
<proteinExistence type="predicted"/>
<dbReference type="RefSeq" id="WP_207673579.1">
    <property type="nucleotide sequence ID" value="NZ_JAFREM010000017.1"/>
</dbReference>
<sequence>MNHQQTIKELAQRSGEQLETCEAVMKAYEKYAEKHIRKAKRNNLVEVATAIAKETNLDIRTCENILTQFFDLLSERIQHIPFFNRLGGK</sequence>
<comment type="caution">
    <text evidence="1">The sequence shown here is derived from an EMBL/GenBank/DDBJ whole genome shotgun (WGS) entry which is preliminary data.</text>
</comment>
<dbReference type="EMBL" id="JAFREM010000017">
    <property type="protein sequence ID" value="MBO1306649.1"/>
    <property type="molecule type" value="Genomic_DNA"/>
</dbReference>
<organism evidence="1 2">
    <name type="scientific">Candidatus Enterococcus moelleringii</name>
    <dbReference type="NCBI Taxonomy" id="2815325"/>
    <lineage>
        <taxon>Bacteria</taxon>
        <taxon>Bacillati</taxon>
        <taxon>Bacillota</taxon>
        <taxon>Bacilli</taxon>
        <taxon>Lactobacillales</taxon>
        <taxon>Enterococcaceae</taxon>
        <taxon>Enterococcus</taxon>
    </lineage>
</organism>
<gene>
    <name evidence="1" type="ORF">JZO70_10780</name>
</gene>
<evidence type="ECO:0000313" key="2">
    <source>
        <dbReference type="Proteomes" id="UP000664601"/>
    </source>
</evidence>
<dbReference type="Proteomes" id="UP000664601">
    <property type="component" value="Unassembled WGS sequence"/>
</dbReference>
<reference evidence="1 2" key="1">
    <citation type="submission" date="2021-03" db="EMBL/GenBank/DDBJ databases">
        <title>Enterococcal diversity collection.</title>
        <authorList>
            <person name="Gilmore M.S."/>
            <person name="Schwartzman J."/>
            <person name="Van Tyne D."/>
            <person name="Martin M."/>
            <person name="Earl A.M."/>
            <person name="Manson A.L."/>
            <person name="Straub T."/>
            <person name="Salamzade R."/>
            <person name="Saavedra J."/>
            <person name="Lebreton F."/>
            <person name="Prichula J."/>
            <person name="Schaufler K."/>
            <person name="Gaca A."/>
            <person name="Sgardioli B."/>
            <person name="Wagenaar J."/>
            <person name="Strong T."/>
        </authorList>
    </citation>
    <scope>NUCLEOTIDE SEQUENCE [LARGE SCALE GENOMIC DNA]</scope>
    <source>
        <strain evidence="1 2">669A</strain>
    </source>
</reference>